<dbReference type="EMBL" id="CP001087">
    <property type="protein sequence ID" value="ACN14557.1"/>
    <property type="molecule type" value="Genomic_DNA"/>
</dbReference>
<reference evidence="3 4" key="1">
    <citation type="journal article" date="2009" name="Environ. Microbiol.">
        <title>Genome sequence of Desulfobacterium autotrophicum HRM2, a marine sulfate reducer oxidizing organic carbon completely to carbon dioxide.</title>
        <authorList>
            <person name="Strittmatter A.W."/>
            <person name="Liesegang H."/>
            <person name="Rabus R."/>
            <person name="Decker I."/>
            <person name="Amann J."/>
            <person name="Andres S."/>
            <person name="Henne A."/>
            <person name="Fricke W.F."/>
            <person name="Martinez-Arias R."/>
            <person name="Bartels D."/>
            <person name="Goesmann A."/>
            <person name="Krause L."/>
            <person name="Puehler A."/>
            <person name="Klenk H.P."/>
            <person name="Richter M."/>
            <person name="Schuler M."/>
            <person name="Gloeckner F.O."/>
            <person name="Meyerdierks A."/>
            <person name="Gottschalk G."/>
            <person name="Amann R."/>
        </authorList>
    </citation>
    <scope>NUCLEOTIDE SEQUENCE [LARGE SCALE GENOMIC DNA]</scope>
    <source>
        <strain evidence="4">ATCC 43914 / DSM 3382 / HRM2</strain>
    </source>
</reference>
<keyword evidence="2" id="KW-0812">Transmembrane</keyword>
<dbReference type="Proteomes" id="UP000000442">
    <property type="component" value="Chromosome"/>
</dbReference>
<feature type="transmembrane region" description="Helical" evidence="2">
    <location>
        <begin position="358"/>
        <end position="385"/>
    </location>
</feature>
<feature type="transmembrane region" description="Helical" evidence="2">
    <location>
        <begin position="405"/>
        <end position="429"/>
    </location>
</feature>
<feature type="transmembrane region" description="Helical" evidence="2">
    <location>
        <begin position="306"/>
        <end position="324"/>
    </location>
</feature>
<keyword evidence="2" id="KW-0472">Membrane</keyword>
<dbReference type="eggNOG" id="COG4591">
    <property type="taxonomic scope" value="Bacteria"/>
</dbReference>
<dbReference type="AlphaFoldDB" id="C0Q9J3"/>
<gene>
    <name evidence="3" type="ordered locus">HRM2_14480</name>
</gene>
<name>C0Q9J3_DESAH</name>
<feature type="transmembrane region" description="Helical" evidence="2">
    <location>
        <begin position="85"/>
        <end position="104"/>
    </location>
</feature>
<keyword evidence="4" id="KW-1185">Reference proteome</keyword>
<organism evidence="3 4">
    <name type="scientific">Desulforapulum autotrophicum (strain ATCC 43914 / DSM 3382 / VKM B-1955 / HRM2)</name>
    <name type="common">Desulfobacterium autotrophicum</name>
    <dbReference type="NCBI Taxonomy" id="177437"/>
    <lineage>
        <taxon>Bacteria</taxon>
        <taxon>Pseudomonadati</taxon>
        <taxon>Thermodesulfobacteriota</taxon>
        <taxon>Desulfobacteria</taxon>
        <taxon>Desulfobacterales</taxon>
        <taxon>Desulfobacteraceae</taxon>
        <taxon>Desulforapulum</taxon>
    </lineage>
</organism>
<protein>
    <submittedName>
        <fullName evidence="3">ABC-type transporter, permease protein</fullName>
    </submittedName>
</protein>
<dbReference type="KEGG" id="dat:HRM2_14480"/>
<evidence type="ECO:0000313" key="4">
    <source>
        <dbReference type="Proteomes" id="UP000000442"/>
    </source>
</evidence>
<keyword evidence="2" id="KW-1133">Transmembrane helix</keyword>
<evidence type="ECO:0000256" key="2">
    <source>
        <dbReference type="SAM" id="Phobius"/>
    </source>
</evidence>
<dbReference type="GO" id="GO:0044874">
    <property type="term" value="P:lipoprotein localization to outer membrane"/>
    <property type="evidence" value="ECO:0007669"/>
    <property type="project" value="TreeGrafter"/>
</dbReference>
<dbReference type="PANTHER" id="PTHR30489:SF0">
    <property type="entry name" value="LIPOPROTEIN-RELEASING SYSTEM TRANSMEMBRANE PROTEIN LOLE"/>
    <property type="match status" value="1"/>
</dbReference>
<dbReference type="STRING" id="177437.HRM2_14480"/>
<proteinExistence type="predicted"/>
<evidence type="ECO:0000256" key="1">
    <source>
        <dbReference type="SAM" id="MobiDB-lite"/>
    </source>
</evidence>
<accession>C0Q9J3</accession>
<dbReference type="InterPro" id="IPR051447">
    <property type="entry name" value="Lipoprotein-release_system"/>
</dbReference>
<dbReference type="PANTHER" id="PTHR30489">
    <property type="entry name" value="LIPOPROTEIN-RELEASING SYSTEM TRANSMEMBRANE PROTEIN LOLE"/>
    <property type="match status" value="1"/>
</dbReference>
<feature type="region of interest" description="Disordered" evidence="1">
    <location>
        <begin position="36"/>
        <end position="59"/>
    </location>
</feature>
<dbReference type="HOGENOM" id="CLU_701928_0_0_7"/>
<evidence type="ECO:0000313" key="3">
    <source>
        <dbReference type="EMBL" id="ACN14557.1"/>
    </source>
</evidence>
<sequence length="446" mass="47924">MDQIFNPPDPCRCSIRTCITKQRLCRCDHRPASEPLPAIDGRVPGKHGGRQPQPGKGRNAIKGLMFNTMQIWAFRDLLRRPFESLLLGITLTLTVAILGTLLLFPRALHDTLNTLLTSTPSIVLRRLDPTGFCPLPVQSSVQAAENVIGVVSVRPRIWGLVSGPQGPLTMVGILDDRLPEALAGQVTRLPGPGEVIIGFGVLAGQSADTLQLEGKISRQYQIIDRLPQGTSLFTHDLVLMNPEDAGQLIGLDRGYACDLAIDVFHESEQGAILSDLTAAFAWPVACVTRLQSQGLSAGRLNRLRTLVAIAVIPAVLALCLLVAVNTRKSMGRQSDLGIMKAMGWTTGDIVWFQMYRELFVCLPSAAAGICLAFVLVYGPGAGLLADFFLGWTTLPPSLYLEPTGAATVVLEVTALMLVPVIVSAFLPALKGATADVHDMINDAGSR</sequence>
<dbReference type="GO" id="GO:0098797">
    <property type="term" value="C:plasma membrane protein complex"/>
    <property type="evidence" value="ECO:0007669"/>
    <property type="project" value="TreeGrafter"/>
</dbReference>